<organism evidence="5 6">
    <name type="scientific">Algoriphagus boseongensis</name>
    <dbReference type="NCBI Taxonomy" id="1442587"/>
    <lineage>
        <taxon>Bacteria</taxon>
        <taxon>Pseudomonadati</taxon>
        <taxon>Bacteroidota</taxon>
        <taxon>Cytophagia</taxon>
        <taxon>Cytophagales</taxon>
        <taxon>Cyclobacteriaceae</taxon>
        <taxon>Algoriphagus</taxon>
    </lineage>
</organism>
<dbReference type="RefSeq" id="WP_133556320.1">
    <property type="nucleotide sequence ID" value="NZ_SNYF01000007.1"/>
</dbReference>
<dbReference type="SUPFAM" id="SSF51735">
    <property type="entry name" value="NAD(P)-binding Rossmann-fold domains"/>
    <property type="match status" value="1"/>
</dbReference>
<evidence type="ECO:0000313" key="6">
    <source>
        <dbReference type="Proteomes" id="UP000294535"/>
    </source>
</evidence>
<evidence type="ECO:0000313" key="5">
    <source>
        <dbReference type="EMBL" id="TDQ16406.1"/>
    </source>
</evidence>
<dbReference type="InterPro" id="IPR051721">
    <property type="entry name" value="Biopterin_syn/organic_redct"/>
</dbReference>
<dbReference type="InterPro" id="IPR002347">
    <property type="entry name" value="SDR_fam"/>
</dbReference>
<reference evidence="5 6" key="1">
    <citation type="submission" date="2019-03" db="EMBL/GenBank/DDBJ databases">
        <title>Genomic Encyclopedia of Type Strains, Phase III (KMG-III): the genomes of soil and plant-associated and newly described type strains.</title>
        <authorList>
            <person name="Whitman W."/>
        </authorList>
    </citation>
    <scope>NUCLEOTIDE SEQUENCE [LARGE SCALE GENOMIC DNA]</scope>
    <source>
        <strain evidence="5 6">CECT 8446</strain>
    </source>
</reference>
<dbReference type="Pfam" id="PF00106">
    <property type="entry name" value="adh_short"/>
    <property type="match status" value="1"/>
</dbReference>
<dbReference type="GO" id="GO:0004757">
    <property type="term" value="F:sepiapterin reductase (NADP+) activity"/>
    <property type="evidence" value="ECO:0007669"/>
    <property type="project" value="TreeGrafter"/>
</dbReference>
<dbReference type="GO" id="GO:0006729">
    <property type="term" value="P:tetrahydrobiopterin biosynthetic process"/>
    <property type="evidence" value="ECO:0007669"/>
    <property type="project" value="TreeGrafter"/>
</dbReference>
<comment type="subcellular location">
    <subcellularLocation>
        <location evidence="1">Cytoplasm</location>
    </subcellularLocation>
</comment>
<dbReference type="GO" id="GO:0005737">
    <property type="term" value="C:cytoplasm"/>
    <property type="evidence" value="ECO:0007669"/>
    <property type="project" value="UniProtKB-SubCell"/>
</dbReference>
<dbReference type="EMBL" id="SNYF01000007">
    <property type="protein sequence ID" value="TDQ16406.1"/>
    <property type="molecule type" value="Genomic_DNA"/>
</dbReference>
<protein>
    <submittedName>
        <fullName evidence="5">Benzil reductase ((S)-benzoin forming)</fullName>
    </submittedName>
</protein>
<evidence type="ECO:0000256" key="2">
    <source>
        <dbReference type="ARBA" id="ARBA00022490"/>
    </source>
</evidence>
<name>A0A4R6T372_9BACT</name>
<evidence type="ECO:0000256" key="3">
    <source>
        <dbReference type="ARBA" id="ARBA00022857"/>
    </source>
</evidence>
<dbReference type="PROSITE" id="PS00061">
    <property type="entry name" value="ADH_SHORT"/>
    <property type="match status" value="1"/>
</dbReference>
<dbReference type="InterPro" id="IPR020904">
    <property type="entry name" value="Sc_DH/Rdtase_CS"/>
</dbReference>
<sequence>MKTLLVITGHSKGLGKAILEKFINEKDILILAISRTSLDLERDNLQEIPLDLSDLNALEVQLPALFPKEKFDRMLLINNAGWIGEVKPVGKLHPKGIRQVLNLNLVAPMILSDAFAKAYADQKGTKIIINISSGAASKPLPGWGEYCTSKAGLAMFSKVAAEELKENGFRVFSLAPGIVDTEMQAEIREADQSDFPALERFKSYKSEGQLSQAEEVAQKIYFLATHPDQFEDVVQDVRNFKAD</sequence>
<accession>A0A4R6T372</accession>
<dbReference type="InterPro" id="IPR036291">
    <property type="entry name" value="NAD(P)-bd_dom_sf"/>
</dbReference>
<dbReference type="PRINTS" id="PR00081">
    <property type="entry name" value="GDHRDH"/>
</dbReference>
<dbReference type="Gene3D" id="3.40.50.720">
    <property type="entry name" value="NAD(P)-binding Rossmann-like Domain"/>
    <property type="match status" value="1"/>
</dbReference>
<keyword evidence="4" id="KW-0560">Oxidoreductase</keyword>
<proteinExistence type="predicted"/>
<dbReference type="AlphaFoldDB" id="A0A4R6T372"/>
<dbReference type="OrthoDB" id="9794387at2"/>
<comment type="caution">
    <text evidence="5">The sequence shown here is derived from an EMBL/GenBank/DDBJ whole genome shotgun (WGS) entry which is preliminary data.</text>
</comment>
<gene>
    <name evidence="5" type="ORF">DFQ04_2524</name>
</gene>
<dbReference type="PANTHER" id="PTHR44085:SF2">
    <property type="entry name" value="SEPIAPTERIN REDUCTASE"/>
    <property type="match status" value="1"/>
</dbReference>
<dbReference type="PANTHER" id="PTHR44085">
    <property type="entry name" value="SEPIAPTERIN REDUCTASE"/>
    <property type="match status" value="1"/>
</dbReference>
<evidence type="ECO:0000256" key="4">
    <source>
        <dbReference type="ARBA" id="ARBA00023002"/>
    </source>
</evidence>
<keyword evidence="2" id="KW-0963">Cytoplasm</keyword>
<dbReference type="Proteomes" id="UP000294535">
    <property type="component" value="Unassembled WGS sequence"/>
</dbReference>
<keyword evidence="3" id="KW-0521">NADP</keyword>
<evidence type="ECO:0000256" key="1">
    <source>
        <dbReference type="ARBA" id="ARBA00004496"/>
    </source>
</evidence>
<keyword evidence="6" id="KW-1185">Reference proteome</keyword>